<evidence type="ECO:0000256" key="1">
    <source>
        <dbReference type="ARBA" id="ARBA00004123"/>
    </source>
</evidence>
<dbReference type="Pfam" id="PF26054">
    <property type="entry name" value="PHD_G2E3"/>
    <property type="match status" value="1"/>
</dbReference>
<dbReference type="SMART" id="SM00184">
    <property type="entry name" value="RING"/>
    <property type="match status" value="2"/>
</dbReference>
<feature type="compositionally biased region" description="Low complexity" evidence="10">
    <location>
        <begin position="686"/>
        <end position="704"/>
    </location>
</feature>
<feature type="compositionally biased region" description="Polar residues" evidence="10">
    <location>
        <begin position="733"/>
        <end position="762"/>
    </location>
</feature>
<dbReference type="PROSITE" id="PS51805">
    <property type="entry name" value="EPHD"/>
    <property type="match status" value="1"/>
</dbReference>
<evidence type="ECO:0008006" key="15">
    <source>
        <dbReference type="Google" id="ProtNLM"/>
    </source>
</evidence>
<feature type="compositionally biased region" description="Basic residues" evidence="10">
    <location>
        <begin position="623"/>
        <end position="633"/>
    </location>
</feature>
<keyword evidence="4" id="KW-0479">Metal-binding</keyword>
<dbReference type="EnsemblMetazoa" id="AEPI000018-RA">
    <property type="protein sequence ID" value="AEPI000018-PA"/>
    <property type="gene ID" value="AEPI000018"/>
</dbReference>
<protein>
    <recommendedName>
        <fullName evidence="15">PHD-type domain-containing protein</fullName>
    </recommendedName>
</protein>
<dbReference type="Gene3D" id="3.30.40.10">
    <property type="entry name" value="Zinc/RING finger domain, C3HC4 (zinc finger)"/>
    <property type="match status" value="2"/>
</dbReference>
<dbReference type="InterPro" id="IPR051188">
    <property type="entry name" value="PHD-type_Zinc_Finger"/>
</dbReference>
<dbReference type="STRING" id="199890.A0A182NZD8"/>
<dbReference type="SUPFAM" id="SSF57903">
    <property type="entry name" value="FYVE/PHD zinc finger"/>
    <property type="match status" value="1"/>
</dbReference>
<feature type="compositionally biased region" description="Polar residues" evidence="10">
    <location>
        <begin position="823"/>
        <end position="834"/>
    </location>
</feature>
<dbReference type="InterPro" id="IPR001841">
    <property type="entry name" value="Znf_RING"/>
</dbReference>
<keyword evidence="7" id="KW-0862">Zinc</keyword>
<feature type="compositionally biased region" description="Basic and acidic residues" evidence="10">
    <location>
        <begin position="835"/>
        <end position="850"/>
    </location>
</feature>
<feature type="compositionally biased region" description="Gly residues" evidence="10">
    <location>
        <begin position="773"/>
        <end position="788"/>
    </location>
</feature>
<dbReference type="InterPro" id="IPR011011">
    <property type="entry name" value="Znf_FYVE_PHD"/>
</dbReference>
<feature type="region of interest" description="Disordered" evidence="10">
    <location>
        <begin position="284"/>
        <end position="335"/>
    </location>
</feature>
<keyword evidence="3" id="KW-0808">Transferase</keyword>
<evidence type="ECO:0000259" key="11">
    <source>
        <dbReference type="PROSITE" id="PS50089"/>
    </source>
</evidence>
<feature type="compositionally biased region" description="Basic and acidic residues" evidence="10">
    <location>
        <begin position="515"/>
        <end position="530"/>
    </location>
</feature>
<dbReference type="GO" id="GO:0005634">
    <property type="term" value="C:nucleus"/>
    <property type="evidence" value="ECO:0007669"/>
    <property type="project" value="TreeGrafter"/>
</dbReference>
<evidence type="ECO:0000259" key="12">
    <source>
        <dbReference type="PROSITE" id="PS51805"/>
    </source>
</evidence>
<keyword evidence="6" id="KW-0833">Ubl conjugation pathway</keyword>
<evidence type="ECO:0000256" key="8">
    <source>
        <dbReference type="ARBA" id="ARBA00023242"/>
    </source>
</evidence>
<dbReference type="Pfam" id="PF13771">
    <property type="entry name" value="zf-HC5HC2H"/>
    <property type="match status" value="1"/>
</dbReference>
<feature type="compositionally biased region" description="Polar residues" evidence="10">
    <location>
        <begin position="499"/>
        <end position="514"/>
    </location>
</feature>
<evidence type="ECO:0000256" key="6">
    <source>
        <dbReference type="ARBA" id="ARBA00022786"/>
    </source>
</evidence>
<dbReference type="PROSITE" id="PS50089">
    <property type="entry name" value="ZF_RING_2"/>
    <property type="match status" value="1"/>
</dbReference>
<keyword evidence="8" id="KW-0539">Nucleus</keyword>
<evidence type="ECO:0000313" key="13">
    <source>
        <dbReference type="EnsemblMetazoa" id="AEPI000018-PA"/>
    </source>
</evidence>
<evidence type="ECO:0000313" key="14">
    <source>
        <dbReference type="Proteomes" id="UP000075885"/>
    </source>
</evidence>
<dbReference type="InterPro" id="IPR042013">
    <property type="entry name" value="PHF7/G2E3_ePHD"/>
</dbReference>
<dbReference type="Proteomes" id="UP000075885">
    <property type="component" value="Unassembled WGS sequence"/>
</dbReference>
<dbReference type="InterPro" id="IPR059102">
    <property type="entry name" value="PHD_PHF7/G2E3-like"/>
</dbReference>
<comment type="pathway">
    <text evidence="2">Protein modification; protein ubiquitination.</text>
</comment>
<feature type="domain" description="RING-type" evidence="11">
    <location>
        <begin position="133"/>
        <end position="181"/>
    </location>
</feature>
<keyword evidence="14" id="KW-1185">Reference proteome</keyword>
<dbReference type="PANTHER" id="PTHR12420">
    <property type="entry name" value="PHD FINGER PROTEIN"/>
    <property type="match status" value="1"/>
</dbReference>
<evidence type="ECO:0000256" key="10">
    <source>
        <dbReference type="SAM" id="MobiDB-lite"/>
    </source>
</evidence>
<feature type="compositionally biased region" description="Acidic residues" evidence="10">
    <location>
        <begin position="284"/>
        <end position="294"/>
    </location>
</feature>
<name>A0A182NZD8_9DIPT</name>
<comment type="subcellular location">
    <subcellularLocation>
        <location evidence="1">Nucleus</location>
    </subcellularLocation>
</comment>
<evidence type="ECO:0000256" key="9">
    <source>
        <dbReference type="PROSITE-ProRule" id="PRU00175"/>
    </source>
</evidence>
<reference evidence="13" key="2">
    <citation type="submission" date="2020-05" db="UniProtKB">
        <authorList>
            <consortium name="EnsemblMetazoa"/>
        </authorList>
    </citation>
    <scope>IDENTIFICATION</scope>
    <source>
        <strain evidence="13">Epiroticus2</strain>
    </source>
</reference>
<reference evidence="14" key="1">
    <citation type="submission" date="2013-03" db="EMBL/GenBank/DDBJ databases">
        <title>The Genome Sequence of Anopheles epiroticus epiroticus2.</title>
        <authorList>
            <consortium name="The Broad Institute Genomics Platform"/>
            <person name="Neafsey D.E."/>
            <person name="Howell P."/>
            <person name="Walker B."/>
            <person name="Young S.K."/>
            <person name="Zeng Q."/>
            <person name="Gargeya S."/>
            <person name="Fitzgerald M."/>
            <person name="Haas B."/>
            <person name="Abouelleil A."/>
            <person name="Allen A.W."/>
            <person name="Alvarado L."/>
            <person name="Arachchi H.M."/>
            <person name="Berlin A.M."/>
            <person name="Chapman S.B."/>
            <person name="Gainer-Dewar J."/>
            <person name="Goldberg J."/>
            <person name="Griggs A."/>
            <person name="Gujja S."/>
            <person name="Hansen M."/>
            <person name="Howarth C."/>
            <person name="Imamovic A."/>
            <person name="Ireland A."/>
            <person name="Larimer J."/>
            <person name="McCowan C."/>
            <person name="Murphy C."/>
            <person name="Pearson M."/>
            <person name="Poon T.W."/>
            <person name="Priest M."/>
            <person name="Roberts A."/>
            <person name="Saif S."/>
            <person name="Shea T."/>
            <person name="Sisk P."/>
            <person name="Sykes S."/>
            <person name="Wortman J."/>
            <person name="Nusbaum C."/>
            <person name="Birren B."/>
        </authorList>
    </citation>
    <scope>NUCLEOTIDE SEQUENCE [LARGE SCALE GENOMIC DNA]</scope>
    <source>
        <strain evidence="14">Epiroticus2</strain>
    </source>
</reference>
<feature type="region of interest" description="Disordered" evidence="10">
    <location>
        <begin position="372"/>
        <end position="405"/>
    </location>
</feature>
<dbReference type="InterPro" id="IPR013083">
    <property type="entry name" value="Znf_RING/FYVE/PHD"/>
</dbReference>
<dbReference type="InterPro" id="IPR034732">
    <property type="entry name" value="EPHD"/>
</dbReference>
<feature type="compositionally biased region" description="Basic residues" evidence="10">
    <location>
        <begin position="662"/>
        <end position="685"/>
    </location>
</feature>
<feature type="compositionally biased region" description="Polar residues" evidence="10">
    <location>
        <begin position="580"/>
        <end position="592"/>
    </location>
</feature>
<dbReference type="CDD" id="cd15669">
    <property type="entry name" value="ePHD_PHF7_G2E3_like"/>
    <property type="match status" value="1"/>
</dbReference>
<feature type="compositionally biased region" description="Polar residues" evidence="10">
    <location>
        <begin position="531"/>
        <end position="559"/>
    </location>
</feature>
<accession>A0A182NZD8</accession>
<organism evidence="13 14">
    <name type="scientific">Anopheles epiroticus</name>
    <dbReference type="NCBI Taxonomy" id="199890"/>
    <lineage>
        <taxon>Eukaryota</taxon>
        <taxon>Metazoa</taxon>
        <taxon>Ecdysozoa</taxon>
        <taxon>Arthropoda</taxon>
        <taxon>Hexapoda</taxon>
        <taxon>Insecta</taxon>
        <taxon>Pterygota</taxon>
        <taxon>Neoptera</taxon>
        <taxon>Endopterygota</taxon>
        <taxon>Diptera</taxon>
        <taxon>Nematocera</taxon>
        <taxon>Culicoidea</taxon>
        <taxon>Culicidae</taxon>
        <taxon>Anophelinae</taxon>
        <taxon>Anopheles</taxon>
    </lineage>
</organism>
<dbReference type="AlphaFoldDB" id="A0A182NZD8"/>
<sequence>MAKVCYLCKSSEDDELLFGKFYTKYRLSVHYYCLLLSSNLVQKGVNDTVGIFGFLEHDIRRENERTKKCRCYICKEMHANVSCCAKKCLRTFHTVCGIRNQCLSHFTDTFQSWCATHVPIARDSHPHTAEEPCSICYDEMGPYERITSIRAPCCRNGWFHQRCLAQYAQSAGYFFKCPLCNNEDKFLPEIPRRGVFVPERDAAWELEPNAFQEQLIRPTACDAEDCKCEEGRSFDTHQWRLVICGSCGSTCRHRQCMEALPELSRAYVCQLCRPILGERIAMVEDSDDSSEDESVSSSASVSGRARLDKDGMSGAGSGESGVHCSSSDEMPATGRMRANRRVAILSDDSDNERSDASSVQIRRFVKQNTGKRVRRLLSDGSDGAASDPEEEEESETTNCKQPKTEVKAISTPHLSSVDRSAPVRGMDVEPCDDVSDNANVVCKRMTHLKMENHLGERTISESSEEVRTPKLLSGRRPRISSSTDDSLSDEQDDLPLSLSIKNRLNNTLKPSRTSCSEEKEEKGKDAKDPNSEVSYRQQKNDGSITKESIDTPTETSSALESPRAANTVVEQEASLETKENSNASDASCSTVGDSKRTKLRNRRPSSVGKPRSTSESSMEIARPKRAANGRRTRLGSTSSQSKEETAQSKGSDSDESDCWIPRSKRNRVSREHQRRRSKFRKRQKAPRSIISPPSTPPSLASETSQQSTSGSKEDLKDNSPTSSSCVSLPPASVTPNQQQQSIQKFFSLSSRKATTPSNSSRDVSMEEHCSGPFGRGGGSKISPIGGGKRANAGKRKRDSSDSPKRNRATHSPVVGGKQKGRAQGTTSSKAASEQNAERQRNVEKKLDKGQKNILNYFSRC</sequence>
<dbReference type="VEuPathDB" id="VectorBase:AEPI000018"/>
<feature type="compositionally biased region" description="Basic and acidic residues" evidence="10">
    <location>
        <begin position="450"/>
        <end position="468"/>
    </location>
</feature>
<evidence type="ECO:0000256" key="5">
    <source>
        <dbReference type="ARBA" id="ARBA00022771"/>
    </source>
</evidence>
<evidence type="ECO:0000256" key="3">
    <source>
        <dbReference type="ARBA" id="ARBA00022679"/>
    </source>
</evidence>
<feature type="region of interest" description="Disordered" evidence="10">
    <location>
        <begin position="450"/>
        <end position="860"/>
    </location>
</feature>
<dbReference type="GO" id="GO:0008270">
    <property type="term" value="F:zinc ion binding"/>
    <property type="evidence" value="ECO:0007669"/>
    <property type="project" value="UniProtKB-KW"/>
</dbReference>
<evidence type="ECO:0000256" key="4">
    <source>
        <dbReference type="ARBA" id="ARBA00022723"/>
    </source>
</evidence>
<proteinExistence type="predicted"/>
<evidence type="ECO:0000256" key="2">
    <source>
        <dbReference type="ARBA" id="ARBA00004906"/>
    </source>
</evidence>
<evidence type="ECO:0000256" key="7">
    <source>
        <dbReference type="ARBA" id="ARBA00022833"/>
    </source>
</evidence>
<dbReference type="PANTHER" id="PTHR12420:SF42">
    <property type="entry name" value="G2_M PHASE-SPECIFIC E3 UBIQUITIN-PROTEIN LIGASE"/>
    <property type="match status" value="1"/>
</dbReference>
<feature type="domain" description="PHD-type" evidence="12">
    <location>
        <begin position="2"/>
        <end position="118"/>
    </location>
</feature>
<keyword evidence="5 9" id="KW-0863">Zinc-finger</keyword>